<dbReference type="Pfam" id="PF13573">
    <property type="entry name" value="SprB"/>
    <property type="match status" value="4"/>
</dbReference>
<name>A0A418N4T9_9FLAO</name>
<evidence type="ECO:0000313" key="5">
    <source>
        <dbReference type="Proteomes" id="UP000284189"/>
    </source>
</evidence>
<accession>A0A418N4T9</accession>
<keyword evidence="1" id="KW-0732">Signal</keyword>
<organism evidence="3 5">
    <name type="scientific">Flagellimonas aequoris</name>
    <dbReference type="NCBI Taxonomy" id="2306997"/>
    <lineage>
        <taxon>Bacteria</taxon>
        <taxon>Pseudomonadati</taxon>
        <taxon>Bacteroidota</taxon>
        <taxon>Flavobacteriia</taxon>
        <taxon>Flavobacteriales</taxon>
        <taxon>Flavobacteriaceae</taxon>
        <taxon>Flagellimonas</taxon>
    </lineage>
</organism>
<dbReference type="Proteomes" id="UP000321528">
    <property type="component" value="Unassembled WGS sequence"/>
</dbReference>
<dbReference type="InterPro" id="IPR013783">
    <property type="entry name" value="Ig-like_fold"/>
</dbReference>
<dbReference type="InterPro" id="IPR025667">
    <property type="entry name" value="SprB_repeat"/>
</dbReference>
<evidence type="ECO:0000256" key="1">
    <source>
        <dbReference type="ARBA" id="ARBA00022729"/>
    </source>
</evidence>
<evidence type="ECO:0000313" key="3">
    <source>
        <dbReference type="EMBL" id="RIV68911.1"/>
    </source>
</evidence>
<dbReference type="Pfam" id="PF18962">
    <property type="entry name" value="Por_Secre_tail"/>
    <property type="match status" value="1"/>
</dbReference>
<dbReference type="EMBL" id="QXFJ01000030">
    <property type="protein sequence ID" value="RIV68911.1"/>
    <property type="molecule type" value="Genomic_DNA"/>
</dbReference>
<protein>
    <recommendedName>
        <fullName evidence="2">Secretion system C-terminal sorting domain-containing protein</fullName>
    </recommendedName>
</protein>
<comment type="caution">
    <text evidence="3">The sequence shown here is derived from an EMBL/GenBank/DDBJ whole genome shotgun (WGS) entry which is preliminary data.</text>
</comment>
<dbReference type="AlphaFoldDB" id="A0A418N4T9"/>
<reference evidence="4 6" key="2">
    <citation type="submission" date="2019-07" db="EMBL/GenBank/DDBJ databases">
        <title>Draft genome of two Muricauda strains isolated from deep sea.</title>
        <authorList>
            <person name="Sun C."/>
        </authorList>
    </citation>
    <scope>NUCLEOTIDE SEQUENCE [LARGE SCALE GENOMIC DNA]</scope>
    <source>
        <strain evidence="4 6">NH166</strain>
    </source>
</reference>
<keyword evidence="6" id="KW-1185">Reference proteome</keyword>
<gene>
    <name evidence="3" type="ORF">D2U88_17230</name>
    <name evidence="4" type="ORF">FQ019_17030</name>
</gene>
<dbReference type="Proteomes" id="UP000284189">
    <property type="component" value="Unassembled WGS sequence"/>
</dbReference>
<evidence type="ECO:0000313" key="6">
    <source>
        <dbReference type="Proteomes" id="UP000321528"/>
    </source>
</evidence>
<sequence>MVMKKITLLLLFGLIVQVGFSQSTLYVFSKKPENITPANWCQIGDYEYKYTISHDMGVFSIPEDQVLVSVDYLEGYNDDPENNCNGPCGQFGWYCDAPSDLKEKTLHPFEILQIEYDGPDILECGTVNCLPLDYFSILLPNLDPGDTDRCLNQPLFEQYEDGQNHNVINLTWQYINKNNEWVDIPQFRHRYPLNVSVEEIFGENYKTFFEGNLQLTYTVTAPFTDVVLASDQYFTFSIIGCSPGLDEIITHKTSCPGKNDGNFTINLDRNLYENEKLYVSLYDDANDALVKQIGNIASLVDNQNETFGYVWPKNLAQGTYYIKYQTRFDDEQEPDNDSWNSLIPSDVFKVEDPDPITFSLQKLNDVYCYGGSDGRIKITAQGGNVNNYQYRINGGDWKNFAQQNSHTLVGLSPGDYEIEVQHASGCMGIPNGETQMVITEPDDPVEVELTAFQTPTAYGFTNGSITVLVTGGTKGYTFEWKDGNNTIINTTTAVDVQEGYQITVENIPAGIYTVTVKDSKYGLATQTEGCTQLLVHELAEPPPLALNVEQTMFVSCNSANTFNNPSNDGQLTATTSGGVPFDPLIDGLYAYKFIWKKKDAQNNWQVLPNEHGNVLNNVEAGEYAVNIEDANGITIGTYVENVLEQAEDLIVPVAEPDLLQVQIEKTDVSCFNGNDGTAIALISGGTAPYEVFWSMGAFTESVENLIAGTYIVYVMDALGCEISGQVTIEQAGGLDIQITEQKNPTCYSGDDGSIAVEVTGGTAPYMYLWDNEETTVSISALTEGLYALLVTDAGGCKAYVEVALESPSPILVDLGKDRTLCKGQFHDMDITIDDPNAIYEWTSTNGFHSTSPNISVADEGTYTAKVTTGQGCIGTDTIEILRNNVDMDAEFLITSQVFATEEVVLVNTSNPLGTSEDWMFPENAIIVEKSPGFIVVRFDDPGVYEVTLRNHQYDCYEDYTKSIVVAEARQLPDVGDAISPFIKEFKVFPNPSTGSFTVALSLQEESSVSLRLFGFGTNQLFDDRQLQGNSDYEISYSMNLASGVYLLVLETAKENQFRKIVVL</sequence>
<dbReference type="EMBL" id="VNWL01000029">
    <property type="protein sequence ID" value="TXK00617.1"/>
    <property type="molecule type" value="Genomic_DNA"/>
</dbReference>
<dbReference type="InterPro" id="IPR026444">
    <property type="entry name" value="Secre_tail"/>
</dbReference>
<evidence type="ECO:0000313" key="4">
    <source>
        <dbReference type="EMBL" id="TXK00617.1"/>
    </source>
</evidence>
<evidence type="ECO:0000259" key="2">
    <source>
        <dbReference type="Pfam" id="PF18962"/>
    </source>
</evidence>
<dbReference type="OrthoDB" id="7794186at2"/>
<reference evidence="3 5" key="1">
    <citation type="submission" date="2018-08" db="EMBL/GenBank/DDBJ databases">
        <title>Proposal of Muricauda 72 sp.nov. and Muricauda NH166 sp.nov., isolated from seawater.</title>
        <authorList>
            <person name="Cheng H."/>
            <person name="Wu Y.-H."/>
            <person name="Guo L.-L."/>
            <person name="Xu X.-W."/>
        </authorList>
    </citation>
    <scope>NUCLEOTIDE SEQUENCE [LARGE SCALE GENOMIC DNA]</scope>
    <source>
        <strain evidence="3 5">NH166</strain>
    </source>
</reference>
<dbReference type="Gene3D" id="2.60.40.10">
    <property type="entry name" value="Immunoglobulins"/>
    <property type="match status" value="1"/>
</dbReference>
<dbReference type="Gene3D" id="2.60.40.740">
    <property type="match status" value="2"/>
</dbReference>
<feature type="domain" description="Secretion system C-terminal sorting" evidence="2">
    <location>
        <begin position="987"/>
        <end position="1062"/>
    </location>
</feature>
<proteinExistence type="predicted"/>